<dbReference type="SUPFAM" id="SSF103088">
    <property type="entry name" value="OmpA-like"/>
    <property type="match status" value="1"/>
</dbReference>
<dbReference type="OrthoDB" id="1491298at2"/>
<dbReference type="RefSeq" id="WP_099104504.1">
    <property type="nucleotide sequence ID" value="NZ_JAATJF010000001.1"/>
</dbReference>
<evidence type="ECO:0000256" key="2">
    <source>
        <dbReference type="SAM" id="Coils"/>
    </source>
</evidence>
<keyword evidence="8" id="KW-1185">Reference proteome</keyword>
<comment type="caution">
    <text evidence="7">The sequence shown here is derived from an EMBL/GenBank/DDBJ whole genome shotgun (WGS) entry which is preliminary data.</text>
</comment>
<dbReference type="GO" id="GO:0016020">
    <property type="term" value="C:membrane"/>
    <property type="evidence" value="ECO:0007669"/>
    <property type="project" value="UniProtKB-UniRule"/>
</dbReference>
<proteinExistence type="predicted"/>
<protein>
    <recommendedName>
        <fullName evidence="9">OmpA-like domain-containing protein</fullName>
    </recommendedName>
</protein>
<dbReference type="PROSITE" id="PS51123">
    <property type="entry name" value="OMPA_2"/>
    <property type="match status" value="1"/>
</dbReference>
<sequence>MKFIPSLLLFFLAFTACVPKSQFDALVVERNFYHNQAMEADSLANARRRAETDSLNQLTFARQQQLREIENLKATNRSLAEQVTDLRGRYEALVAQNREQVATGGSQAMLLQQQLTERQAELNRRESALRQAELNLQAREQRMSSIDEMRSTQPGPATYGSGTNPQGTTPTDAAAPSTVTAGILYDELKQLLLAITDSGYTIERPAPNRLHLVMGGDLLFSDSTTVSLPGQRLLRRLGGTLRNYPQARYTIVGHAGEGGDATPLAAYDGSARRAARVAVQLAQFGVDPGRVVAGGKGFYGSEGGAAFSGEGGKRRVEIEITFPD</sequence>
<feature type="chain" id="PRO_5013598599" description="OmpA-like domain-containing protein" evidence="4">
    <location>
        <begin position="16"/>
        <end position="324"/>
    </location>
</feature>
<accession>A0A2G0CHR0</accession>
<dbReference type="PROSITE" id="PS51257">
    <property type="entry name" value="PROKAR_LIPOPROTEIN"/>
    <property type="match status" value="1"/>
</dbReference>
<feature type="coiled-coil region" evidence="2">
    <location>
        <begin position="55"/>
        <end position="89"/>
    </location>
</feature>
<dbReference type="Gene3D" id="3.30.1330.60">
    <property type="entry name" value="OmpA-like domain"/>
    <property type="match status" value="1"/>
</dbReference>
<evidence type="ECO:0008006" key="9">
    <source>
        <dbReference type="Google" id="ProtNLM"/>
    </source>
</evidence>
<gene>
    <name evidence="7" type="ORF">CGL56_00260</name>
</gene>
<feature type="signal peptide" evidence="4">
    <location>
        <begin position="1"/>
        <end position="15"/>
    </location>
</feature>
<dbReference type="InterPro" id="IPR001763">
    <property type="entry name" value="Rhodanese-like_dom"/>
</dbReference>
<evidence type="ECO:0000313" key="7">
    <source>
        <dbReference type="EMBL" id="PHK99525.1"/>
    </source>
</evidence>
<dbReference type="InterPro" id="IPR036737">
    <property type="entry name" value="OmpA-like_sf"/>
</dbReference>
<keyword evidence="1" id="KW-0472">Membrane</keyword>
<dbReference type="EMBL" id="PDLO01000001">
    <property type="protein sequence ID" value="PHK99525.1"/>
    <property type="molecule type" value="Genomic_DNA"/>
</dbReference>
<feature type="region of interest" description="Disordered" evidence="3">
    <location>
        <begin position="144"/>
        <end position="171"/>
    </location>
</feature>
<keyword evidence="4" id="KW-0732">Signal</keyword>
<feature type="domain" description="Rhodanese" evidence="5">
    <location>
        <begin position="251"/>
        <end position="308"/>
    </location>
</feature>
<name>A0A2G0CHR0_9BACT</name>
<feature type="compositionally biased region" description="Polar residues" evidence="3">
    <location>
        <begin position="151"/>
        <end position="171"/>
    </location>
</feature>
<dbReference type="InterPro" id="IPR006665">
    <property type="entry name" value="OmpA-like"/>
</dbReference>
<keyword evidence="2" id="KW-0175">Coiled coil</keyword>
<dbReference type="PROSITE" id="PS50206">
    <property type="entry name" value="RHODANESE_3"/>
    <property type="match status" value="1"/>
</dbReference>
<evidence type="ECO:0000256" key="4">
    <source>
        <dbReference type="SAM" id="SignalP"/>
    </source>
</evidence>
<evidence type="ECO:0000256" key="1">
    <source>
        <dbReference type="PROSITE-ProRule" id="PRU00473"/>
    </source>
</evidence>
<evidence type="ECO:0000259" key="6">
    <source>
        <dbReference type="PROSITE" id="PS51123"/>
    </source>
</evidence>
<organism evidence="7 8">
    <name type="scientific">Neolewinella marina</name>
    <dbReference type="NCBI Taxonomy" id="438751"/>
    <lineage>
        <taxon>Bacteria</taxon>
        <taxon>Pseudomonadati</taxon>
        <taxon>Bacteroidota</taxon>
        <taxon>Saprospiria</taxon>
        <taxon>Saprospirales</taxon>
        <taxon>Lewinellaceae</taxon>
        <taxon>Neolewinella</taxon>
    </lineage>
</organism>
<evidence type="ECO:0000256" key="3">
    <source>
        <dbReference type="SAM" id="MobiDB-lite"/>
    </source>
</evidence>
<evidence type="ECO:0000313" key="8">
    <source>
        <dbReference type="Proteomes" id="UP000226437"/>
    </source>
</evidence>
<evidence type="ECO:0000259" key="5">
    <source>
        <dbReference type="PROSITE" id="PS50206"/>
    </source>
</evidence>
<reference evidence="7 8" key="1">
    <citation type="submission" date="2017-10" db="EMBL/GenBank/DDBJ databases">
        <title>The draft genome sequence of Lewinella marina KCTC 32374.</title>
        <authorList>
            <person name="Wang K."/>
        </authorList>
    </citation>
    <scope>NUCLEOTIDE SEQUENCE [LARGE SCALE GENOMIC DNA]</scope>
    <source>
        <strain evidence="7 8">MKG-38</strain>
    </source>
</reference>
<dbReference type="AlphaFoldDB" id="A0A2G0CHR0"/>
<dbReference type="Proteomes" id="UP000226437">
    <property type="component" value="Unassembled WGS sequence"/>
</dbReference>
<feature type="domain" description="OmpA-like" evidence="6">
    <location>
        <begin position="207"/>
        <end position="324"/>
    </location>
</feature>